<organism evidence="8 9">
    <name type="scientific">Metabacillus fastidiosus</name>
    <dbReference type="NCBI Taxonomy" id="1458"/>
    <lineage>
        <taxon>Bacteria</taxon>
        <taxon>Bacillati</taxon>
        <taxon>Bacillota</taxon>
        <taxon>Bacilli</taxon>
        <taxon>Bacillales</taxon>
        <taxon>Bacillaceae</taxon>
        <taxon>Metabacillus</taxon>
    </lineage>
</organism>
<gene>
    <name evidence="8" type="ORF">P9271_11545</name>
</gene>
<keyword evidence="3" id="KW-0378">Hydrolase</keyword>
<evidence type="ECO:0000313" key="8">
    <source>
        <dbReference type="EMBL" id="MED4401951.1"/>
    </source>
</evidence>
<keyword evidence="6" id="KW-0732">Signal</keyword>
<feature type="coiled-coil region" evidence="5">
    <location>
        <begin position="437"/>
        <end position="464"/>
    </location>
</feature>
<dbReference type="Pfam" id="PF18348">
    <property type="entry name" value="SH3_16"/>
    <property type="match status" value="1"/>
</dbReference>
<evidence type="ECO:0000256" key="1">
    <source>
        <dbReference type="ARBA" id="ARBA00007074"/>
    </source>
</evidence>
<evidence type="ECO:0000256" key="5">
    <source>
        <dbReference type="SAM" id="Coils"/>
    </source>
</evidence>
<dbReference type="InterPro" id="IPR038765">
    <property type="entry name" value="Papain-like_cys_pep_sf"/>
</dbReference>
<dbReference type="InterPro" id="IPR041382">
    <property type="entry name" value="SH3_16"/>
</dbReference>
<dbReference type="PANTHER" id="PTHR47053">
    <property type="entry name" value="MUREIN DD-ENDOPEPTIDASE MEPH-RELATED"/>
    <property type="match status" value="1"/>
</dbReference>
<evidence type="ECO:0000259" key="7">
    <source>
        <dbReference type="PROSITE" id="PS51935"/>
    </source>
</evidence>
<keyword evidence="9" id="KW-1185">Reference proteome</keyword>
<dbReference type="EMBL" id="JARTFS010000008">
    <property type="protein sequence ID" value="MED4401951.1"/>
    <property type="molecule type" value="Genomic_DNA"/>
</dbReference>
<protein>
    <submittedName>
        <fullName evidence="8">NlpC/P60 family protein</fullName>
    </submittedName>
</protein>
<keyword evidence="5" id="KW-0175">Coiled coil</keyword>
<feature type="domain" description="NlpC/P60" evidence="7">
    <location>
        <begin position="213"/>
        <end position="339"/>
    </location>
</feature>
<dbReference type="Pfam" id="PF23795">
    <property type="entry name" value="SH3_YKFC_2nd"/>
    <property type="match status" value="1"/>
</dbReference>
<feature type="chain" id="PRO_5047416631" evidence="6">
    <location>
        <begin position="28"/>
        <end position="497"/>
    </location>
</feature>
<dbReference type="InterPro" id="IPR000064">
    <property type="entry name" value="NLP_P60_dom"/>
</dbReference>
<dbReference type="RefSeq" id="WP_328015266.1">
    <property type="nucleotide sequence ID" value="NZ_JARTFS010000008.1"/>
</dbReference>
<keyword evidence="4" id="KW-0788">Thiol protease</keyword>
<dbReference type="PROSITE" id="PS51935">
    <property type="entry name" value="NLPC_P60"/>
    <property type="match status" value="1"/>
</dbReference>
<evidence type="ECO:0000313" key="9">
    <source>
        <dbReference type="Proteomes" id="UP001342826"/>
    </source>
</evidence>
<sequence length="497" mass="55918">MNYWKKFFIFTLLLSLLVPFFPKVSDAAGTTCYTPNQPNKTYINVSVATLWKETGTKRNIDQYSLSNPVDMKTWTAKMGTADSRRWLTGKTETQGLYGQEVKVLKTNGNWVQVAIVDQATSKNKDGYPGWMPKSQLTTQEAAYGQCEIASVKAKTASLYDDKKKKFLEVSFNTRLPVLAVENDWVQVMTPSNEAKWIKRSDIHIYSSLSDITEPSGTDLLNTGKQFLGLSYLWGGVSAYGFDCSGFTYSVYKYYGILIPRDASEQFTKGKAVSKDQLEPGDLMFFAYKSGKSKGKVHHVAMYAGNGKMIHSPQAGKNVEIISINTSPYKEEYAGGRRYVDVNQKVNDAKKLGESLLNSLSSFERKINSGNLAEINEQYDSFSNKIKAVEKAIGKVSGKANRDNLNNKYVRPAKIARERVIYEISQYRLLKIINDFIATDDMENMKKEMAKLERLQKRAVQIKKDGGYEPLPPQIEAQLRDLIADLKLIKLPAIDGIN</sequence>
<dbReference type="Proteomes" id="UP001342826">
    <property type="component" value="Unassembled WGS sequence"/>
</dbReference>
<dbReference type="Gene3D" id="3.90.1720.10">
    <property type="entry name" value="endopeptidase domain like (from Nostoc punctiforme)"/>
    <property type="match status" value="1"/>
</dbReference>
<evidence type="ECO:0000256" key="4">
    <source>
        <dbReference type="ARBA" id="ARBA00022807"/>
    </source>
</evidence>
<comment type="similarity">
    <text evidence="1">Belongs to the peptidase C40 family.</text>
</comment>
<dbReference type="InterPro" id="IPR051202">
    <property type="entry name" value="Peptidase_C40"/>
</dbReference>
<dbReference type="Gene3D" id="1.20.58.780">
    <property type="match status" value="1"/>
</dbReference>
<comment type="caution">
    <text evidence="8">The sequence shown here is derived from an EMBL/GenBank/DDBJ whole genome shotgun (WGS) entry which is preliminary data.</text>
</comment>
<dbReference type="Gene3D" id="2.30.30.40">
    <property type="entry name" value="SH3 Domains"/>
    <property type="match status" value="2"/>
</dbReference>
<dbReference type="Pfam" id="PF18058">
    <property type="entry name" value="SbsC_C"/>
    <property type="match status" value="1"/>
</dbReference>
<dbReference type="PANTHER" id="PTHR47053:SF3">
    <property type="entry name" value="GAMMA-D-GLUTAMYL-L-LYSINE DIPEPTIDYL-PEPTIDASE"/>
    <property type="match status" value="1"/>
</dbReference>
<evidence type="ECO:0000256" key="6">
    <source>
        <dbReference type="SAM" id="SignalP"/>
    </source>
</evidence>
<accession>A0ABU6P1D2</accession>
<reference evidence="8 9" key="1">
    <citation type="submission" date="2023-03" db="EMBL/GenBank/DDBJ databases">
        <title>Bacillus Genome Sequencing.</title>
        <authorList>
            <person name="Dunlap C."/>
        </authorList>
    </citation>
    <scope>NUCLEOTIDE SEQUENCE [LARGE SCALE GENOMIC DNA]</scope>
    <source>
        <strain evidence="8 9">NRS-1717</strain>
    </source>
</reference>
<keyword evidence="2" id="KW-0645">Protease</keyword>
<evidence type="ECO:0000256" key="2">
    <source>
        <dbReference type="ARBA" id="ARBA00022670"/>
    </source>
</evidence>
<evidence type="ECO:0000256" key="3">
    <source>
        <dbReference type="ARBA" id="ARBA00022801"/>
    </source>
</evidence>
<dbReference type="SUPFAM" id="SSF54001">
    <property type="entry name" value="Cysteine proteinases"/>
    <property type="match status" value="1"/>
</dbReference>
<proteinExistence type="inferred from homology"/>
<dbReference type="InterPro" id="IPR057812">
    <property type="entry name" value="SH3_YKFC_2nd"/>
</dbReference>
<name>A0ABU6P1D2_9BACI</name>
<feature type="signal peptide" evidence="6">
    <location>
        <begin position="1"/>
        <end position="27"/>
    </location>
</feature>
<dbReference type="Pfam" id="PF00877">
    <property type="entry name" value="NLPC_P60"/>
    <property type="match status" value="1"/>
</dbReference>
<dbReference type="InterPro" id="IPR041378">
    <property type="entry name" value="S-layer_SbsC_C"/>
</dbReference>